<gene>
    <name evidence="2" type="ORF">K678_10465</name>
</gene>
<dbReference type="InterPro" id="IPR003795">
    <property type="entry name" value="DUF192"/>
</dbReference>
<dbReference type="PANTHER" id="PTHR37953:SF1">
    <property type="entry name" value="UPF0127 PROTEIN MJ1496"/>
    <property type="match status" value="1"/>
</dbReference>
<keyword evidence="1" id="KW-0732">Signal</keyword>
<feature type="signal peptide" evidence="1">
    <location>
        <begin position="1"/>
        <end position="24"/>
    </location>
</feature>
<evidence type="ECO:0008006" key="4">
    <source>
        <dbReference type="Google" id="ProtNLM"/>
    </source>
</evidence>
<dbReference type="EMBL" id="AQPH01000037">
    <property type="protein sequence ID" value="EPY01510.1"/>
    <property type="molecule type" value="Genomic_DNA"/>
</dbReference>
<feature type="chain" id="PRO_5004557500" description="DUF192 domain-containing protein" evidence="1">
    <location>
        <begin position="25"/>
        <end position="163"/>
    </location>
</feature>
<protein>
    <recommendedName>
        <fullName evidence="4">DUF192 domain-containing protein</fullName>
    </recommendedName>
</protein>
<dbReference type="STRING" id="1316936.K678_10465"/>
<evidence type="ECO:0000256" key="1">
    <source>
        <dbReference type="SAM" id="SignalP"/>
    </source>
</evidence>
<evidence type="ECO:0000313" key="3">
    <source>
        <dbReference type="Proteomes" id="UP000015350"/>
    </source>
</evidence>
<reference evidence="2 3" key="1">
    <citation type="submission" date="2013-04" db="EMBL/GenBank/DDBJ databases">
        <authorList>
            <person name="Kuznetsov B."/>
            <person name="Ivanovsky R."/>
        </authorList>
    </citation>
    <scope>NUCLEOTIDE SEQUENCE [LARGE SCALE GENOMIC DNA]</scope>
    <source>
        <strain evidence="2 3">MGU-K5</strain>
    </source>
</reference>
<organism evidence="2 3">
    <name type="scientific">Magnetospirillum fulvum MGU-K5</name>
    <dbReference type="NCBI Taxonomy" id="1316936"/>
    <lineage>
        <taxon>Bacteria</taxon>
        <taxon>Pseudomonadati</taxon>
        <taxon>Pseudomonadota</taxon>
        <taxon>Alphaproteobacteria</taxon>
        <taxon>Rhodospirillales</taxon>
        <taxon>Rhodospirillaceae</taxon>
        <taxon>Magnetospirillum</taxon>
    </lineage>
</organism>
<dbReference type="Pfam" id="PF02643">
    <property type="entry name" value="DUF192"/>
    <property type="match status" value="1"/>
</dbReference>
<dbReference type="Proteomes" id="UP000015350">
    <property type="component" value="Unassembled WGS sequence"/>
</dbReference>
<dbReference type="OrthoDB" id="9808290at2"/>
<proteinExistence type="predicted"/>
<dbReference type="Gene3D" id="2.60.120.1140">
    <property type="entry name" value="Protein of unknown function DUF192"/>
    <property type="match status" value="1"/>
</dbReference>
<sequence length="163" mass="17562">MRVGRMGLALALLIGLMTGAPSWAAQTVEFGASRVDLVAARDGHRTALAVELATTPAQLEQGLMFRHSLAPDTGMLFDFGRPRMVAMWMKNTLIPLDMLFLDAGGRIVHIEQNAEPGSLQPRGPAQMVLGVLELPAGSAARFGLHLGDRVEHPIFQGEPVKSR</sequence>
<dbReference type="AlphaFoldDB" id="S9TSJ7"/>
<dbReference type="eggNOG" id="COG1430">
    <property type="taxonomic scope" value="Bacteria"/>
</dbReference>
<evidence type="ECO:0000313" key="2">
    <source>
        <dbReference type="EMBL" id="EPY01510.1"/>
    </source>
</evidence>
<dbReference type="PANTHER" id="PTHR37953">
    <property type="entry name" value="UPF0127 PROTEIN MJ1496"/>
    <property type="match status" value="1"/>
</dbReference>
<name>S9TSJ7_MAGFU</name>
<comment type="caution">
    <text evidence="2">The sequence shown here is derived from an EMBL/GenBank/DDBJ whole genome shotgun (WGS) entry which is preliminary data.</text>
</comment>
<dbReference type="InterPro" id="IPR038695">
    <property type="entry name" value="Saro_0823-like_sf"/>
</dbReference>
<accession>S9TSJ7</accession>